<reference evidence="1 2" key="1">
    <citation type="submission" date="2015-01" db="EMBL/GenBank/DDBJ databases">
        <title>The Genome Sequence of Exophiala xenobiotica CBS118157.</title>
        <authorList>
            <consortium name="The Broad Institute Genomics Platform"/>
            <person name="Cuomo C."/>
            <person name="de Hoog S."/>
            <person name="Gorbushina A."/>
            <person name="Stielow B."/>
            <person name="Teixiera M."/>
            <person name="Abouelleil A."/>
            <person name="Chapman S.B."/>
            <person name="Priest M."/>
            <person name="Young S.K."/>
            <person name="Wortman J."/>
            <person name="Nusbaum C."/>
            <person name="Birren B."/>
        </authorList>
    </citation>
    <scope>NUCLEOTIDE SEQUENCE [LARGE SCALE GENOMIC DNA]</scope>
    <source>
        <strain evidence="1 2">CBS 118157</strain>
    </source>
</reference>
<evidence type="ECO:0000313" key="1">
    <source>
        <dbReference type="EMBL" id="KIW61492.1"/>
    </source>
</evidence>
<dbReference type="EMBL" id="KN847317">
    <property type="protein sequence ID" value="KIW61492.1"/>
    <property type="molecule type" value="Genomic_DNA"/>
</dbReference>
<keyword evidence="2" id="KW-1185">Reference proteome</keyword>
<dbReference type="Proteomes" id="UP000054342">
    <property type="component" value="Unassembled WGS sequence"/>
</dbReference>
<organism evidence="1 2">
    <name type="scientific">Exophiala xenobiotica</name>
    <dbReference type="NCBI Taxonomy" id="348802"/>
    <lineage>
        <taxon>Eukaryota</taxon>
        <taxon>Fungi</taxon>
        <taxon>Dikarya</taxon>
        <taxon>Ascomycota</taxon>
        <taxon>Pezizomycotina</taxon>
        <taxon>Eurotiomycetes</taxon>
        <taxon>Chaetothyriomycetidae</taxon>
        <taxon>Chaetothyriales</taxon>
        <taxon>Herpotrichiellaceae</taxon>
        <taxon>Exophiala</taxon>
    </lineage>
</organism>
<evidence type="ECO:0000313" key="2">
    <source>
        <dbReference type="Proteomes" id="UP000054342"/>
    </source>
</evidence>
<dbReference type="AlphaFoldDB" id="A0A0D2DGR1"/>
<dbReference type="GeneID" id="25323517"/>
<sequence>MLPHCSLQSSRVAAGQQMTYVLPPGPRTSFSVLGQHSPLGLDSSGGWVSGHVMRNVKDREQCISSWRIALCDVENFTRPVLRCLSLRKVCDRVDPPTSQHLLLLLLLPKASQASSDASSWNTRQCPSLSRAIEHRTAASSSNTLWSRDANRTSCSH</sequence>
<dbReference type="RefSeq" id="XP_013322076.1">
    <property type="nucleotide sequence ID" value="XM_013466622.1"/>
</dbReference>
<gene>
    <name evidence="1" type="ORF">PV05_01609</name>
</gene>
<proteinExistence type="predicted"/>
<accession>A0A0D2DGR1</accession>
<name>A0A0D2DGR1_9EURO</name>
<protein>
    <submittedName>
        <fullName evidence="1">Uncharacterized protein</fullName>
    </submittedName>
</protein>
<dbReference type="HOGENOM" id="CLU_1686593_0_0_1"/>